<gene>
    <name evidence="7" type="ORF">FHP25_17745</name>
</gene>
<evidence type="ECO:0000256" key="5">
    <source>
        <dbReference type="ARBA" id="ARBA00022970"/>
    </source>
</evidence>
<dbReference type="PANTHER" id="PTHR43820">
    <property type="entry name" value="HIGH-AFFINITY BRANCHED-CHAIN AMINO ACID TRANSPORT ATP-BINDING PROTEIN LIVF"/>
    <property type="match status" value="1"/>
</dbReference>
<evidence type="ECO:0000256" key="3">
    <source>
        <dbReference type="ARBA" id="ARBA00022741"/>
    </source>
</evidence>
<dbReference type="PROSITE" id="PS00211">
    <property type="entry name" value="ABC_TRANSPORTER_1"/>
    <property type="match status" value="1"/>
</dbReference>
<dbReference type="InterPro" id="IPR027417">
    <property type="entry name" value="P-loop_NTPase"/>
</dbReference>
<keyword evidence="2" id="KW-0813">Transport</keyword>
<keyword evidence="8" id="KW-1185">Reference proteome</keyword>
<dbReference type="InterPro" id="IPR003593">
    <property type="entry name" value="AAA+_ATPase"/>
</dbReference>
<dbReference type="CDD" id="cd03224">
    <property type="entry name" value="ABC_TM1139_LivF_branched"/>
    <property type="match status" value="1"/>
</dbReference>
<dbReference type="SMART" id="SM00382">
    <property type="entry name" value="AAA"/>
    <property type="match status" value="1"/>
</dbReference>
<evidence type="ECO:0000256" key="2">
    <source>
        <dbReference type="ARBA" id="ARBA00022448"/>
    </source>
</evidence>
<keyword evidence="4 7" id="KW-0067">ATP-binding</keyword>
<keyword evidence="5" id="KW-0029">Amino-acid transport</keyword>
<dbReference type="Gene3D" id="3.40.50.300">
    <property type="entry name" value="P-loop containing nucleotide triphosphate hydrolases"/>
    <property type="match status" value="1"/>
</dbReference>
<evidence type="ECO:0000313" key="8">
    <source>
        <dbReference type="Proteomes" id="UP000321638"/>
    </source>
</evidence>
<evidence type="ECO:0000259" key="6">
    <source>
        <dbReference type="PROSITE" id="PS50893"/>
    </source>
</evidence>
<organism evidence="7 8">
    <name type="scientific">Vineibacter terrae</name>
    <dbReference type="NCBI Taxonomy" id="2586908"/>
    <lineage>
        <taxon>Bacteria</taxon>
        <taxon>Pseudomonadati</taxon>
        <taxon>Pseudomonadota</taxon>
        <taxon>Alphaproteobacteria</taxon>
        <taxon>Hyphomicrobiales</taxon>
        <taxon>Vineibacter</taxon>
    </lineage>
</organism>
<proteinExistence type="inferred from homology"/>
<dbReference type="EMBL" id="VDUZ01000019">
    <property type="protein sequence ID" value="TXL74327.1"/>
    <property type="molecule type" value="Genomic_DNA"/>
</dbReference>
<accession>A0A5C8PKC5</accession>
<dbReference type="PANTHER" id="PTHR43820:SF4">
    <property type="entry name" value="HIGH-AFFINITY BRANCHED-CHAIN AMINO ACID TRANSPORT ATP-BINDING PROTEIN LIVF"/>
    <property type="match status" value="1"/>
</dbReference>
<dbReference type="InterPro" id="IPR017871">
    <property type="entry name" value="ABC_transporter-like_CS"/>
</dbReference>
<sequence>MLELKNVSVAYGSIRALRGIDMVVQPGKITAVLGANGAGKSSLLRAIAGIAPVTEGDLLYRNASLKPYPAHRRARMGISLAMEGRRLFRHMAVEENLLLAWSFGPRRTPFAQAVRSVYDAFPILGERRTTKAGMLSGGQQQMLILSSVTIREPELMLLDEPSLGLAPIIVSQIFDFITAYAKARGTAVLLAEQMAVMALRVADHGYVLRGGQVVMHGASDELVKADIVSKLSAAYL</sequence>
<reference evidence="7 8" key="1">
    <citation type="submission" date="2019-06" db="EMBL/GenBank/DDBJ databases">
        <title>New taxonomy in bacterial strain CC-CFT640, isolated from vineyard.</title>
        <authorList>
            <person name="Lin S.-Y."/>
            <person name="Tsai C.-F."/>
            <person name="Young C.-C."/>
        </authorList>
    </citation>
    <scope>NUCLEOTIDE SEQUENCE [LARGE SCALE GENOMIC DNA]</scope>
    <source>
        <strain evidence="7 8">CC-CFT640</strain>
    </source>
</reference>
<protein>
    <submittedName>
        <fullName evidence="7">ABC transporter ATP-binding protein</fullName>
    </submittedName>
</protein>
<evidence type="ECO:0000256" key="4">
    <source>
        <dbReference type="ARBA" id="ARBA00022840"/>
    </source>
</evidence>
<dbReference type="InterPro" id="IPR003439">
    <property type="entry name" value="ABC_transporter-like_ATP-bd"/>
</dbReference>
<evidence type="ECO:0000313" key="7">
    <source>
        <dbReference type="EMBL" id="TXL74327.1"/>
    </source>
</evidence>
<comment type="caution">
    <text evidence="7">The sequence shown here is derived from an EMBL/GenBank/DDBJ whole genome shotgun (WGS) entry which is preliminary data.</text>
</comment>
<evidence type="ECO:0000256" key="1">
    <source>
        <dbReference type="ARBA" id="ARBA00005417"/>
    </source>
</evidence>
<dbReference type="RefSeq" id="WP_147848292.1">
    <property type="nucleotide sequence ID" value="NZ_VDUZ01000019.1"/>
</dbReference>
<name>A0A5C8PKC5_9HYPH</name>
<dbReference type="InterPro" id="IPR052156">
    <property type="entry name" value="BCAA_Transport_ATP-bd_LivF"/>
</dbReference>
<dbReference type="Proteomes" id="UP000321638">
    <property type="component" value="Unassembled WGS sequence"/>
</dbReference>
<dbReference type="GO" id="GO:0005524">
    <property type="term" value="F:ATP binding"/>
    <property type="evidence" value="ECO:0007669"/>
    <property type="project" value="UniProtKB-KW"/>
</dbReference>
<dbReference type="AlphaFoldDB" id="A0A5C8PKC5"/>
<dbReference type="GO" id="GO:0016887">
    <property type="term" value="F:ATP hydrolysis activity"/>
    <property type="evidence" value="ECO:0007669"/>
    <property type="project" value="InterPro"/>
</dbReference>
<comment type="similarity">
    <text evidence="1">Belongs to the ABC transporter superfamily.</text>
</comment>
<dbReference type="GO" id="GO:0015807">
    <property type="term" value="P:L-amino acid transport"/>
    <property type="evidence" value="ECO:0007669"/>
    <property type="project" value="TreeGrafter"/>
</dbReference>
<dbReference type="Pfam" id="PF00005">
    <property type="entry name" value="ABC_tran"/>
    <property type="match status" value="1"/>
</dbReference>
<feature type="domain" description="ABC transporter" evidence="6">
    <location>
        <begin position="2"/>
        <end position="235"/>
    </location>
</feature>
<dbReference type="PROSITE" id="PS50893">
    <property type="entry name" value="ABC_TRANSPORTER_2"/>
    <property type="match status" value="1"/>
</dbReference>
<dbReference type="SUPFAM" id="SSF52540">
    <property type="entry name" value="P-loop containing nucleoside triphosphate hydrolases"/>
    <property type="match status" value="1"/>
</dbReference>
<dbReference type="GO" id="GO:0015658">
    <property type="term" value="F:branched-chain amino acid transmembrane transporter activity"/>
    <property type="evidence" value="ECO:0007669"/>
    <property type="project" value="TreeGrafter"/>
</dbReference>
<keyword evidence="3" id="KW-0547">Nucleotide-binding</keyword>
<dbReference type="OrthoDB" id="9776369at2"/>